<keyword evidence="2" id="KW-1133">Transmembrane helix</keyword>
<dbReference type="PANTHER" id="PTHR34360:SF2">
    <property type="entry name" value="MYOSIN HEAVY CHAIN-LIKE PROTEIN"/>
    <property type="match status" value="1"/>
</dbReference>
<evidence type="ECO:0000313" key="4">
    <source>
        <dbReference type="Proteomes" id="UP000036987"/>
    </source>
</evidence>
<dbReference type="STRING" id="29655.A0A0K9PX27"/>
<gene>
    <name evidence="3" type="ORF">ZOSMA_148G00330</name>
</gene>
<evidence type="ECO:0000256" key="2">
    <source>
        <dbReference type="SAM" id="Phobius"/>
    </source>
</evidence>
<accession>A0A0K9PX27</accession>
<comment type="caution">
    <text evidence="3">The sequence shown here is derived from an EMBL/GenBank/DDBJ whole genome shotgun (WGS) entry which is preliminary data.</text>
</comment>
<dbReference type="OrthoDB" id="679141at2759"/>
<keyword evidence="1" id="KW-0175">Coiled coil</keyword>
<protein>
    <submittedName>
        <fullName evidence="3">Uncharacterized protein</fullName>
    </submittedName>
</protein>
<evidence type="ECO:0000313" key="3">
    <source>
        <dbReference type="EMBL" id="KMZ73484.1"/>
    </source>
</evidence>
<dbReference type="Proteomes" id="UP000036987">
    <property type="component" value="Unassembled WGS sequence"/>
</dbReference>
<organism evidence="3 4">
    <name type="scientific">Zostera marina</name>
    <name type="common">Eelgrass</name>
    <dbReference type="NCBI Taxonomy" id="29655"/>
    <lineage>
        <taxon>Eukaryota</taxon>
        <taxon>Viridiplantae</taxon>
        <taxon>Streptophyta</taxon>
        <taxon>Embryophyta</taxon>
        <taxon>Tracheophyta</taxon>
        <taxon>Spermatophyta</taxon>
        <taxon>Magnoliopsida</taxon>
        <taxon>Liliopsida</taxon>
        <taxon>Zosteraceae</taxon>
        <taxon>Zostera</taxon>
    </lineage>
</organism>
<feature type="coiled-coil region" evidence="1">
    <location>
        <begin position="102"/>
        <end position="129"/>
    </location>
</feature>
<feature type="transmembrane region" description="Helical" evidence="2">
    <location>
        <begin position="38"/>
        <end position="59"/>
    </location>
</feature>
<reference evidence="4" key="1">
    <citation type="journal article" date="2016" name="Nature">
        <title>The genome of the seagrass Zostera marina reveals angiosperm adaptation to the sea.</title>
        <authorList>
            <person name="Olsen J.L."/>
            <person name="Rouze P."/>
            <person name="Verhelst B."/>
            <person name="Lin Y.-C."/>
            <person name="Bayer T."/>
            <person name="Collen J."/>
            <person name="Dattolo E."/>
            <person name="De Paoli E."/>
            <person name="Dittami S."/>
            <person name="Maumus F."/>
            <person name="Michel G."/>
            <person name="Kersting A."/>
            <person name="Lauritano C."/>
            <person name="Lohaus R."/>
            <person name="Toepel M."/>
            <person name="Tonon T."/>
            <person name="Vanneste K."/>
            <person name="Amirebrahimi M."/>
            <person name="Brakel J."/>
            <person name="Bostroem C."/>
            <person name="Chovatia M."/>
            <person name="Grimwood J."/>
            <person name="Jenkins J.W."/>
            <person name="Jueterbock A."/>
            <person name="Mraz A."/>
            <person name="Stam W.T."/>
            <person name="Tice H."/>
            <person name="Bornberg-Bauer E."/>
            <person name="Green P.J."/>
            <person name="Pearson G.A."/>
            <person name="Procaccini G."/>
            <person name="Duarte C.M."/>
            <person name="Schmutz J."/>
            <person name="Reusch T.B.H."/>
            <person name="Van de Peer Y."/>
        </authorList>
    </citation>
    <scope>NUCLEOTIDE SEQUENCE [LARGE SCALE GENOMIC DNA]</scope>
    <source>
        <strain evidence="4">cv. Finnish</strain>
    </source>
</reference>
<dbReference type="AlphaFoldDB" id="A0A0K9PX27"/>
<feature type="transmembrane region" description="Helical" evidence="2">
    <location>
        <begin position="299"/>
        <end position="319"/>
    </location>
</feature>
<keyword evidence="4" id="KW-1185">Reference proteome</keyword>
<evidence type="ECO:0000256" key="1">
    <source>
        <dbReference type="SAM" id="Coils"/>
    </source>
</evidence>
<dbReference type="OMA" id="FPLMSAW"/>
<dbReference type="EMBL" id="LFYR01000580">
    <property type="protein sequence ID" value="KMZ73484.1"/>
    <property type="molecule type" value="Genomic_DNA"/>
</dbReference>
<proteinExistence type="predicted"/>
<dbReference type="PANTHER" id="PTHR34360">
    <property type="entry name" value="OS08G0519400 PROTEIN"/>
    <property type="match status" value="1"/>
</dbReference>
<feature type="transmembrane region" description="Helical" evidence="2">
    <location>
        <begin position="6"/>
        <end position="26"/>
    </location>
</feature>
<keyword evidence="2" id="KW-0812">Transmembrane</keyword>
<sequence>MVLRSCLSLLFIAFPCILISTISKFSYHKSQRRSFRSVSASTMILLIFVPILFLPILALSEKDSTVEIHEASELEDLKLKVSDLEFIIHKNNNILMSKVTQLAENSRQIKGMEVKIESLKNTIQKMKNSSGDASYSEVRMRNMEEEVGHLWAALRKNNFNIHILGLNARENEEKLIALISKVRKMESVISEQWVQIQQVEQALLLIKKRVQKISMGKNNVKSTVSRFIADLQKHHLPKALDWLGLSAYTKRNATFRFKAMLYLKKIISKVRDFHHEVQYSIKHAMKNNGSTANLVNDEFIFFLASALIISPMLIAFQLITG</sequence>
<name>A0A0K9PX27_ZOSMR</name>
<keyword evidence="2" id="KW-0472">Membrane</keyword>